<gene>
    <name evidence="1" type="primary">Q5XTQ4</name>
</gene>
<dbReference type="SUPFAM" id="SSF52047">
    <property type="entry name" value="RNI-like"/>
    <property type="match status" value="1"/>
</dbReference>
<keyword evidence="1" id="KW-0378">Hydrolase</keyword>
<dbReference type="EC" id="3.1.1.-" evidence="1"/>
<dbReference type="AlphaFoldDB" id="A0A5K1K6G1"/>
<proteinExistence type="predicted"/>
<organism evidence="1">
    <name type="scientific">Ganoderma boninense</name>
    <dbReference type="NCBI Taxonomy" id="34458"/>
    <lineage>
        <taxon>Eukaryota</taxon>
        <taxon>Fungi</taxon>
        <taxon>Dikarya</taxon>
        <taxon>Basidiomycota</taxon>
        <taxon>Agaricomycotina</taxon>
        <taxon>Agaricomycetes</taxon>
        <taxon>Polyporales</taxon>
        <taxon>Polyporaceae</taxon>
        <taxon>Ganoderma</taxon>
    </lineage>
</organism>
<evidence type="ECO:0000313" key="1">
    <source>
        <dbReference type="EMBL" id="VWP01989.1"/>
    </source>
</evidence>
<reference evidence="1" key="1">
    <citation type="submission" date="2019-10" db="EMBL/GenBank/DDBJ databases">
        <authorList>
            <person name="Nor Muhammad N."/>
        </authorList>
    </citation>
    <scope>NUCLEOTIDE SEQUENCE</scope>
</reference>
<protein>
    <submittedName>
        <fullName evidence="1">Carboxylic ester hydrolase (EC)</fullName>
        <ecNumber evidence="1">3.1.1.-</ecNumber>
    </submittedName>
</protein>
<accession>A0A5K1K6G1</accession>
<dbReference type="Gene3D" id="3.80.10.10">
    <property type="entry name" value="Ribonuclease Inhibitor"/>
    <property type="match status" value="1"/>
</dbReference>
<name>A0A5K1K6G1_9APHY</name>
<dbReference type="GO" id="GO:0016787">
    <property type="term" value="F:hydrolase activity"/>
    <property type="evidence" value="ECO:0007669"/>
    <property type="project" value="UniProtKB-KW"/>
</dbReference>
<sequence>MNDELYKCLDCPHLRKLHDISKDLSSERGIIARVSNIARRFPRLQVLFLTFEAYLGEDFSLGSIVPSLSTLRSITSFKLYIPTDWEMPGATTDVDIHALANAWPLLTTLSIYADTPASVSPAALVSLATRCPKLEVLDLPSLCILEDDLSSLAADYPVPVLDHALQTISFRRLDVADCKYAASLLDRLFPRLYGIRGSASPSFAHIRRFDGRPSPLYDQVQAQLEIVQAARRQGQKALG</sequence>
<dbReference type="EMBL" id="LR729837">
    <property type="protein sequence ID" value="VWP01989.1"/>
    <property type="molecule type" value="Genomic_DNA"/>
</dbReference>
<dbReference type="InterPro" id="IPR032675">
    <property type="entry name" value="LRR_dom_sf"/>
</dbReference>